<dbReference type="Proteomes" id="UP000569914">
    <property type="component" value="Unassembled WGS sequence"/>
</dbReference>
<evidence type="ECO:0008006" key="3">
    <source>
        <dbReference type="Google" id="ProtNLM"/>
    </source>
</evidence>
<dbReference type="EMBL" id="JACCBU010000001">
    <property type="protein sequence ID" value="NYE71044.1"/>
    <property type="molecule type" value="Genomic_DNA"/>
</dbReference>
<accession>A0A7Y9I783</accession>
<protein>
    <recommendedName>
        <fullName evidence="3">Lipoprotein</fullName>
    </recommendedName>
</protein>
<gene>
    <name evidence="1" type="ORF">BKA15_002373</name>
</gene>
<sequence length="179" mass="19772">MGRTTSLWWVLLIIVLVTAGCTPPPPHEPRPAPILRPLVDGRCPRDGVGLIQPLEDADPYRGSLPPEGFRPVTAIRCTGNLGRSQNGYEIFDVTEYSTAVTPELLAALALPDEVPKRADFGCPENLEPTLFLLLVDATERGYRPRVPITPCGRPLSEVKRVVEAMPWRAQAKFTIKHRS</sequence>
<evidence type="ECO:0000313" key="1">
    <source>
        <dbReference type="EMBL" id="NYE71044.1"/>
    </source>
</evidence>
<comment type="caution">
    <text evidence="1">The sequence shown here is derived from an EMBL/GenBank/DDBJ whole genome shotgun (WGS) entry which is preliminary data.</text>
</comment>
<organism evidence="1 2">
    <name type="scientific">Microlunatus parietis</name>
    <dbReference type="NCBI Taxonomy" id="682979"/>
    <lineage>
        <taxon>Bacteria</taxon>
        <taxon>Bacillati</taxon>
        <taxon>Actinomycetota</taxon>
        <taxon>Actinomycetes</taxon>
        <taxon>Propionibacteriales</taxon>
        <taxon>Propionibacteriaceae</taxon>
        <taxon>Microlunatus</taxon>
    </lineage>
</organism>
<keyword evidence="2" id="KW-1185">Reference proteome</keyword>
<proteinExistence type="predicted"/>
<name>A0A7Y9I783_9ACTN</name>
<reference evidence="1 2" key="1">
    <citation type="submission" date="2020-07" db="EMBL/GenBank/DDBJ databases">
        <title>Sequencing the genomes of 1000 actinobacteria strains.</title>
        <authorList>
            <person name="Klenk H.-P."/>
        </authorList>
    </citation>
    <scope>NUCLEOTIDE SEQUENCE [LARGE SCALE GENOMIC DNA]</scope>
    <source>
        <strain evidence="1 2">DSM 22083</strain>
    </source>
</reference>
<evidence type="ECO:0000313" key="2">
    <source>
        <dbReference type="Proteomes" id="UP000569914"/>
    </source>
</evidence>
<dbReference type="AlphaFoldDB" id="A0A7Y9I783"/>
<dbReference type="RefSeq" id="WP_179750922.1">
    <property type="nucleotide sequence ID" value="NZ_JACCBU010000001.1"/>
</dbReference>
<dbReference type="PROSITE" id="PS51257">
    <property type="entry name" value="PROKAR_LIPOPROTEIN"/>
    <property type="match status" value="1"/>
</dbReference>